<dbReference type="PhylomeDB" id="Q16Q18"/>
<dbReference type="GO" id="GO:0022625">
    <property type="term" value="C:cytosolic large ribosomal subunit"/>
    <property type="evidence" value="ECO:0007669"/>
    <property type="project" value="TreeGrafter"/>
</dbReference>
<organism evidence="8 9">
    <name type="scientific">Aedes aegypti</name>
    <name type="common">Yellowfever mosquito</name>
    <name type="synonym">Culex aegypti</name>
    <dbReference type="NCBI Taxonomy" id="7159"/>
    <lineage>
        <taxon>Eukaryota</taxon>
        <taxon>Metazoa</taxon>
        <taxon>Ecdysozoa</taxon>
        <taxon>Arthropoda</taxon>
        <taxon>Hexapoda</taxon>
        <taxon>Insecta</taxon>
        <taxon>Pterygota</taxon>
        <taxon>Neoptera</taxon>
        <taxon>Endopterygota</taxon>
        <taxon>Diptera</taxon>
        <taxon>Nematocera</taxon>
        <taxon>Culicoidea</taxon>
        <taxon>Culicidae</taxon>
        <taxon>Culicinae</taxon>
        <taxon>Aedini</taxon>
        <taxon>Aedes</taxon>
        <taxon>Stegomyia</taxon>
    </lineage>
</organism>
<feature type="compositionally biased region" description="Basic residues" evidence="6">
    <location>
        <begin position="202"/>
        <end position="229"/>
    </location>
</feature>
<dbReference type="PANTHER" id="PTHR11127:SF2">
    <property type="entry name" value="LARGE RIBOSOMAL SUBUNIT PROTEIN EL14"/>
    <property type="match status" value="1"/>
</dbReference>
<dbReference type="InterPro" id="IPR008991">
    <property type="entry name" value="Translation_prot_SH3-like_sf"/>
</dbReference>
<dbReference type="EMBL" id="CH477766">
    <property type="protein sequence ID" value="EAT36458.1"/>
    <property type="molecule type" value="Genomic_DNA"/>
</dbReference>
<dbReference type="GO" id="GO:0006412">
    <property type="term" value="P:translation"/>
    <property type="evidence" value="ECO:0007669"/>
    <property type="project" value="InterPro"/>
</dbReference>
<protein>
    <recommendedName>
        <fullName evidence="4">Large ribosomal subunit protein eL14</fullName>
    </recommendedName>
    <alternativeName>
        <fullName evidence="5">60S ribosomal protein L14</fullName>
    </alternativeName>
</protein>
<reference evidence="8" key="1">
    <citation type="submission" date="2005-10" db="EMBL/GenBank/DDBJ databases">
        <authorList>
            <person name="Loftus B.J."/>
            <person name="Nene V.M."/>
            <person name="Hannick L.I."/>
            <person name="Bidwell S."/>
            <person name="Haas B."/>
            <person name="Amedeo P."/>
            <person name="Orvis J."/>
            <person name="Wortman J.R."/>
            <person name="White O.R."/>
            <person name="Salzberg S."/>
            <person name="Shumway M."/>
            <person name="Koo H."/>
            <person name="Zhao Y."/>
            <person name="Holmes M."/>
            <person name="Miller J."/>
            <person name="Schatz M."/>
            <person name="Pop M."/>
            <person name="Pai G."/>
            <person name="Utterback T."/>
            <person name="Rogers Y.-H."/>
            <person name="Kravitz S."/>
            <person name="Fraser C.M."/>
        </authorList>
    </citation>
    <scope>NUCLEOTIDE SEQUENCE</scope>
    <source>
        <strain evidence="8">Liverpool</strain>
    </source>
</reference>
<dbReference type="OMA" id="GHVHYIS"/>
<dbReference type="Proteomes" id="UP000682892">
    <property type="component" value="Chromosome 2"/>
</dbReference>
<keyword evidence="2" id="KW-0689">Ribosomal protein</keyword>
<dbReference type="PANTHER" id="PTHR11127">
    <property type="entry name" value="60S RIBOSOMAL PROTEIN L14"/>
    <property type="match status" value="1"/>
</dbReference>
<gene>
    <name evidence="8" type="ORF">AaeL_AAEL011447</name>
</gene>
<evidence type="ECO:0000256" key="6">
    <source>
        <dbReference type="SAM" id="MobiDB-lite"/>
    </source>
</evidence>
<evidence type="ECO:0000256" key="5">
    <source>
        <dbReference type="ARBA" id="ARBA00035318"/>
    </source>
</evidence>
<dbReference type="STRING" id="7159.Q16Q18"/>
<dbReference type="AlphaFoldDB" id="Q16Q18"/>
<accession>Q16Q18</accession>
<dbReference type="CDD" id="cd23702">
    <property type="entry name" value="eL14"/>
    <property type="match status" value="1"/>
</dbReference>
<evidence type="ECO:0000256" key="2">
    <source>
        <dbReference type="ARBA" id="ARBA00022980"/>
    </source>
</evidence>
<evidence type="ECO:0000259" key="7">
    <source>
        <dbReference type="Pfam" id="PF01929"/>
    </source>
</evidence>
<dbReference type="GO" id="GO:0042273">
    <property type="term" value="P:ribosomal large subunit biogenesis"/>
    <property type="evidence" value="ECO:0007669"/>
    <property type="project" value="TreeGrafter"/>
</dbReference>
<sequence length="229" mass="26158">MVSISVCVPVLKEKRSPLANFSAKPNVNRLPSFESVRLAAIINHSLSFRSKMTFTRFVETGRVAKCASGKYKGKLVAIVNVIDQNRVLIDGPTTGVPRQQYPVNHLHLTKYRVKFPYTAKSKVVRKALEAYNLKEKFSTTRWQERAAAKAKRCNLTDFDRFKLRLARSERNRIVSAQFKKLKKEVVNNGMLFGKPVKGTKPLPKRRNPIPKKEGKKKRVRKNKKAPAKK</sequence>
<keyword evidence="3" id="KW-0687">Ribonucleoprotein</keyword>
<dbReference type="PaxDb" id="7159-AAEL011447-PB"/>
<evidence type="ECO:0000313" key="9">
    <source>
        <dbReference type="Proteomes" id="UP000682892"/>
    </source>
</evidence>
<dbReference type="InterPro" id="IPR039660">
    <property type="entry name" value="Ribosomal_eL14"/>
</dbReference>
<reference evidence="8" key="2">
    <citation type="journal article" date="2007" name="Science">
        <title>Genome sequence of Aedes aegypti, a major arbovirus vector.</title>
        <authorList>
            <person name="Nene V."/>
            <person name="Wortman J.R."/>
            <person name="Lawson D."/>
            <person name="Haas B."/>
            <person name="Kodira C."/>
            <person name="Tu Z.J."/>
            <person name="Loftus B."/>
            <person name="Xi Z."/>
            <person name="Megy K."/>
            <person name="Grabherr M."/>
            <person name="Ren Q."/>
            <person name="Zdobnov E.M."/>
            <person name="Lobo N.F."/>
            <person name="Campbell K.S."/>
            <person name="Brown S.E."/>
            <person name="Bonaldo M.F."/>
            <person name="Zhu J."/>
            <person name="Sinkins S.P."/>
            <person name="Hogenkamp D.G."/>
            <person name="Amedeo P."/>
            <person name="Arensburger P."/>
            <person name="Atkinson P.W."/>
            <person name="Bidwell S."/>
            <person name="Biedler J."/>
            <person name="Birney E."/>
            <person name="Bruggner R.V."/>
            <person name="Costas J."/>
            <person name="Coy M.R."/>
            <person name="Crabtree J."/>
            <person name="Crawford M."/>
            <person name="Debruyn B."/>
            <person name="Decaprio D."/>
            <person name="Eiglmeier K."/>
            <person name="Eisenstadt E."/>
            <person name="El-Dorry H."/>
            <person name="Gelbart W.M."/>
            <person name="Gomes S.L."/>
            <person name="Hammond M."/>
            <person name="Hannick L.I."/>
            <person name="Hogan J.R."/>
            <person name="Holmes M.H."/>
            <person name="Jaffe D."/>
            <person name="Johnston J.S."/>
            <person name="Kennedy R.C."/>
            <person name="Koo H."/>
            <person name="Kravitz S."/>
            <person name="Kriventseva E.V."/>
            <person name="Kulp D."/>
            <person name="Labutti K."/>
            <person name="Lee E."/>
            <person name="Li S."/>
            <person name="Lovin D.D."/>
            <person name="Mao C."/>
            <person name="Mauceli E."/>
            <person name="Menck C.F."/>
            <person name="Miller J.R."/>
            <person name="Montgomery P."/>
            <person name="Mori A."/>
            <person name="Nascimento A.L."/>
            <person name="Naveira H.F."/>
            <person name="Nusbaum C."/>
            <person name="O'leary S."/>
            <person name="Orvis J."/>
            <person name="Pertea M."/>
            <person name="Quesneville H."/>
            <person name="Reidenbach K.R."/>
            <person name="Rogers Y.H."/>
            <person name="Roth C.W."/>
            <person name="Schneider J.R."/>
            <person name="Schatz M."/>
            <person name="Shumway M."/>
            <person name="Stanke M."/>
            <person name="Stinson E.O."/>
            <person name="Tubio J.M."/>
            <person name="Vanzee J.P."/>
            <person name="Verjovski-Almeida S."/>
            <person name="Werner D."/>
            <person name="White O."/>
            <person name="Wyder S."/>
            <person name="Zeng Q."/>
            <person name="Zhao Q."/>
            <person name="Zhao Y."/>
            <person name="Hill C.A."/>
            <person name="Raikhel A.S."/>
            <person name="Soares M.B."/>
            <person name="Knudson D.L."/>
            <person name="Lee N.H."/>
            <person name="Galagan J."/>
            <person name="Salzberg S.L."/>
            <person name="Paulsen I.T."/>
            <person name="Dimopoulos G."/>
            <person name="Collins F.H."/>
            <person name="Birren B."/>
            <person name="Fraser-Liggett C.M."/>
            <person name="Severson D.W."/>
        </authorList>
    </citation>
    <scope>NUCLEOTIDE SEQUENCE [LARGE SCALE GENOMIC DNA]</scope>
    <source>
        <strain evidence="8">Liverpool</strain>
    </source>
</reference>
<dbReference type="eggNOG" id="KOG3421">
    <property type="taxonomic scope" value="Eukaryota"/>
</dbReference>
<dbReference type="InterPro" id="IPR014722">
    <property type="entry name" value="Rib_uL2_dom2"/>
</dbReference>
<evidence type="ECO:0000256" key="4">
    <source>
        <dbReference type="ARBA" id="ARBA00035215"/>
    </source>
</evidence>
<evidence type="ECO:0000256" key="3">
    <source>
        <dbReference type="ARBA" id="ARBA00023274"/>
    </source>
</evidence>
<comment type="similarity">
    <text evidence="1">Belongs to the eukaryotic ribosomal protein eL14 family.</text>
</comment>
<dbReference type="SUPFAM" id="SSF50104">
    <property type="entry name" value="Translation proteins SH3-like domain"/>
    <property type="match status" value="1"/>
</dbReference>
<feature type="region of interest" description="Disordered" evidence="6">
    <location>
        <begin position="192"/>
        <end position="229"/>
    </location>
</feature>
<dbReference type="GO" id="GO:0003723">
    <property type="term" value="F:RNA binding"/>
    <property type="evidence" value="ECO:0007669"/>
    <property type="project" value="InterPro"/>
</dbReference>
<dbReference type="Gene3D" id="2.30.30.30">
    <property type="match status" value="1"/>
</dbReference>
<dbReference type="VEuPathDB" id="VectorBase:AAEL011447"/>
<dbReference type="Gene3D" id="6.10.250.2270">
    <property type="match status" value="1"/>
</dbReference>
<dbReference type="InterPro" id="IPR002784">
    <property type="entry name" value="Ribosomal_eL14_dom"/>
</dbReference>
<dbReference type="Pfam" id="PF01929">
    <property type="entry name" value="Ribosomal_L14e"/>
    <property type="match status" value="1"/>
</dbReference>
<dbReference type="GO" id="GO:0003735">
    <property type="term" value="F:structural constituent of ribosome"/>
    <property type="evidence" value="ECO:0007669"/>
    <property type="project" value="InterPro"/>
</dbReference>
<evidence type="ECO:0000256" key="1">
    <source>
        <dbReference type="ARBA" id="ARBA00006592"/>
    </source>
</evidence>
<feature type="domain" description="Large ribosomal subunit protein eL14" evidence="7">
    <location>
        <begin position="97"/>
        <end position="171"/>
    </location>
</feature>
<name>Q16Q18_AEDAE</name>
<reference evidence="8" key="3">
    <citation type="submission" date="2012-09" db="EMBL/GenBank/DDBJ databases">
        <authorList>
            <consortium name="VectorBase"/>
        </authorList>
    </citation>
    <scope>NUCLEOTIDE SEQUENCE</scope>
    <source>
        <strain evidence="8">Liverpool</strain>
    </source>
</reference>
<proteinExistence type="inferred from homology"/>
<evidence type="ECO:0000313" key="8">
    <source>
        <dbReference type="EMBL" id="EAT36458.1"/>
    </source>
</evidence>